<feature type="region of interest" description="Disordered" evidence="1">
    <location>
        <begin position="182"/>
        <end position="221"/>
    </location>
</feature>
<accession>A0ABY7CIF4</accession>
<gene>
    <name evidence="3" type="ORF">PtA15_5A462</name>
</gene>
<feature type="region of interest" description="Disordered" evidence="1">
    <location>
        <begin position="261"/>
        <end position="374"/>
    </location>
</feature>
<dbReference type="EMBL" id="CP110425">
    <property type="protein sequence ID" value="WAQ84889.1"/>
    <property type="molecule type" value="Genomic_DNA"/>
</dbReference>
<dbReference type="Pfam" id="PF25534">
    <property type="entry name" value="DUF7918"/>
    <property type="match status" value="1"/>
</dbReference>
<organism evidence="3 4">
    <name type="scientific">Puccinia triticina</name>
    <dbReference type="NCBI Taxonomy" id="208348"/>
    <lineage>
        <taxon>Eukaryota</taxon>
        <taxon>Fungi</taxon>
        <taxon>Dikarya</taxon>
        <taxon>Basidiomycota</taxon>
        <taxon>Pucciniomycotina</taxon>
        <taxon>Pucciniomycetes</taxon>
        <taxon>Pucciniales</taxon>
        <taxon>Pucciniaceae</taxon>
        <taxon>Puccinia</taxon>
    </lineage>
</organism>
<evidence type="ECO:0000313" key="3">
    <source>
        <dbReference type="EMBL" id="WAQ84889.1"/>
    </source>
</evidence>
<dbReference type="InterPro" id="IPR057678">
    <property type="entry name" value="DUF7918"/>
</dbReference>
<feature type="compositionally biased region" description="Basic and acidic residues" evidence="1">
    <location>
        <begin position="307"/>
        <end position="320"/>
    </location>
</feature>
<evidence type="ECO:0000313" key="4">
    <source>
        <dbReference type="Proteomes" id="UP001164743"/>
    </source>
</evidence>
<sequence>MPTNAASGASCTISLIPTTTETGTTTSGTTCKEYRHESIKDPVTHAFKEIVTIESTNSGRFQINLDIKPTACCLLEKTAANQSGRTTARKSLTPHDCVADTLMDGIEISRKYLPQSFTGRHTLSHVRSRHHNVARPYQFAPIKLVDPDDAPQEICENEEIIKSLGTIELKIFKCKLVVGKRSKPPPRLSGTKTTNVMSFSEDSKKARLSSTAGLGEPTVRTPKDHTEYIVRKKAAHPFFHFIFHYKPRSILVAEEVISNPDTPTEPAVIDSSTASIPQAKPAAKSISIESDSEPKDDKHDKQKKVKKETILKNEQNHDKGSGSGCQCNCKNKRPADAESSGQKRARISDPDPKPDVNQTKHTQPSKPIFIDLTL</sequence>
<feature type="compositionally biased region" description="Polar residues" evidence="1">
    <location>
        <begin position="356"/>
        <end position="365"/>
    </location>
</feature>
<feature type="domain" description="DUF7918" evidence="2">
    <location>
        <begin position="97"/>
        <end position="258"/>
    </location>
</feature>
<keyword evidence="4" id="KW-1185">Reference proteome</keyword>
<dbReference type="Proteomes" id="UP001164743">
    <property type="component" value="Chromosome 5A"/>
</dbReference>
<proteinExistence type="predicted"/>
<evidence type="ECO:0000259" key="2">
    <source>
        <dbReference type="Pfam" id="PF25534"/>
    </source>
</evidence>
<reference evidence="3" key="1">
    <citation type="submission" date="2022-10" db="EMBL/GenBank/DDBJ databases">
        <title>Puccinia triticina Genome sequencing and assembly.</title>
        <authorList>
            <person name="Li C."/>
        </authorList>
    </citation>
    <scope>NUCLEOTIDE SEQUENCE</scope>
    <source>
        <strain evidence="3">Pt15</strain>
    </source>
</reference>
<feature type="compositionally biased region" description="Polar residues" evidence="1">
    <location>
        <begin position="190"/>
        <end position="200"/>
    </location>
</feature>
<evidence type="ECO:0000256" key="1">
    <source>
        <dbReference type="SAM" id="MobiDB-lite"/>
    </source>
</evidence>
<dbReference type="RefSeq" id="XP_053020444.1">
    <property type="nucleotide sequence ID" value="XM_053169226.1"/>
</dbReference>
<protein>
    <recommendedName>
        <fullName evidence="2">DUF7918 domain-containing protein</fullName>
    </recommendedName>
</protein>
<name>A0ABY7CIF4_9BASI</name>
<dbReference type="GeneID" id="77810121"/>
<dbReference type="PANTHER" id="PTHR36223:SF5">
    <property type="entry name" value="BETA-LACTAMASE-TYPE TRANSPEPTIDASE FOLD DOMAIN CONTAINING PROTEIN"/>
    <property type="match status" value="1"/>
</dbReference>
<dbReference type="PANTHER" id="PTHR36223">
    <property type="entry name" value="BETA-LACTAMASE-TYPE TRANSPEPTIDASE FOLD DOMAIN CONTAINING PROTEIN"/>
    <property type="match status" value="1"/>
</dbReference>